<dbReference type="Pfam" id="PF00621">
    <property type="entry name" value="RhoGEF"/>
    <property type="match status" value="1"/>
</dbReference>
<dbReference type="OMA" id="NTERECK"/>
<dbReference type="FunFam" id="2.30.29.30:FF:000176">
    <property type="entry name" value="ras-specific guanine nucleotide-releasing factor 1 isoform X2"/>
    <property type="match status" value="1"/>
</dbReference>
<dbReference type="InterPro" id="IPR051092">
    <property type="entry name" value="FYVE_RhoGEF_PH"/>
</dbReference>
<feature type="coiled-coil region" evidence="1">
    <location>
        <begin position="150"/>
        <end position="187"/>
    </location>
</feature>
<feature type="domain" description="PH" evidence="3">
    <location>
        <begin position="22"/>
        <end position="132"/>
    </location>
</feature>
<dbReference type="STRING" id="109280.ENSHCOP00000019613"/>
<keyword evidence="6" id="KW-1185">Reference proteome</keyword>
<dbReference type="Pfam" id="PF00169">
    <property type="entry name" value="PH"/>
    <property type="match status" value="1"/>
</dbReference>
<evidence type="ECO:0000259" key="3">
    <source>
        <dbReference type="PROSITE" id="PS50003"/>
    </source>
</evidence>
<dbReference type="Ensembl" id="ENSHCOT00000008296.1">
    <property type="protein sequence ID" value="ENSHCOP00000019613.1"/>
    <property type="gene ID" value="ENSHCOG00000005085.1"/>
</dbReference>
<evidence type="ECO:0000256" key="1">
    <source>
        <dbReference type="SAM" id="Coils"/>
    </source>
</evidence>
<name>A0A3Q2YPE1_HIPCM</name>
<feature type="domain" description="DH" evidence="4">
    <location>
        <begin position="242"/>
        <end position="428"/>
    </location>
</feature>
<dbReference type="GO" id="GO:0005085">
    <property type="term" value="F:guanyl-nucleotide exchange factor activity"/>
    <property type="evidence" value="ECO:0007669"/>
    <property type="project" value="InterPro"/>
</dbReference>
<protein>
    <submittedName>
        <fullName evidence="5">Ras protein-specific guanine nucleotide-releasing factor 2a</fullName>
    </submittedName>
</protein>
<dbReference type="InterPro" id="IPR000219">
    <property type="entry name" value="DH_dom"/>
</dbReference>
<proteinExistence type="predicted"/>
<dbReference type="InterPro" id="IPR001849">
    <property type="entry name" value="PH_domain"/>
</dbReference>
<dbReference type="GeneTree" id="ENSGT00940000155679"/>
<dbReference type="PROSITE" id="PS50003">
    <property type="entry name" value="PH_DOMAIN"/>
    <property type="match status" value="1"/>
</dbReference>
<dbReference type="Proteomes" id="UP000264820">
    <property type="component" value="Unplaced"/>
</dbReference>
<dbReference type="InterPro" id="IPR011993">
    <property type="entry name" value="PH-like_dom_sf"/>
</dbReference>
<dbReference type="SMART" id="SM00325">
    <property type="entry name" value="RhoGEF"/>
    <property type="match status" value="1"/>
</dbReference>
<evidence type="ECO:0000313" key="6">
    <source>
        <dbReference type="Proteomes" id="UP000264820"/>
    </source>
</evidence>
<dbReference type="Gene3D" id="1.20.900.10">
    <property type="entry name" value="Dbl homology (DH) domain"/>
    <property type="match status" value="1"/>
</dbReference>
<dbReference type="PANTHER" id="PTHR12673">
    <property type="entry name" value="FACIOGENITAL DYSPLASIA PROTEIN"/>
    <property type="match status" value="1"/>
</dbReference>
<accession>A0A3Q2YPE1</accession>
<reference evidence="5" key="1">
    <citation type="submission" date="2025-08" db="UniProtKB">
        <authorList>
            <consortium name="Ensembl"/>
        </authorList>
    </citation>
    <scope>IDENTIFICATION</scope>
</reference>
<evidence type="ECO:0000256" key="2">
    <source>
        <dbReference type="SAM" id="MobiDB-lite"/>
    </source>
</evidence>
<feature type="compositionally biased region" description="Polar residues" evidence="2">
    <location>
        <begin position="485"/>
        <end position="498"/>
    </location>
</feature>
<dbReference type="PROSITE" id="PS50010">
    <property type="entry name" value="DH_2"/>
    <property type="match status" value="1"/>
</dbReference>
<dbReference type="PANTHER" id="PTHR12673:SF159">
    <property type="entry name" value="LD03170P"/>
    <property type="match status" value="1"/>
</dbReference>
<dbReference type="AlphaFoldDB" id="A0A3Q2YPE1"/>
<dbReference type="CDD" id="cd00160">
    <property type="entry name" value="RhoGEF"/>
    <property type="match status" value="1"/>
</dbReference>
<evidence type="ECO:0000313" key="5">
    <source>
        <dbReference type="Ensembl" id="ENSHCOP00000019613.1"/>
    </source>
</evidence>
<dbReference type="Gene3D" id="2.30.29.30">
    <property type="entry name" value="Pleckstrin-homology domain (PH domain)/Phosphotyrosine-binding domain (PTB)"/>
    <property type="match status" value="1"/>
</dbReference>
<dbReference type="FunFam" id="1.20.900.10:FF:000005">
    <property type="entry name" value="Ras-specific guanine nucleotide-releasing factor 1 isoform 2"/>
    <property type="match status" value="1"/>
</dbReference>
<organism evidence="5 6">
    <name type="scientific">Hippocampus comes</name>
    <name type="common">Tiger tail seahorse</name>
    <dbReference type="NCBI Taxonomy" id="109280"/>
    <lineage>
        <taxon>Eukaryota</taxon>
        <taxon>Metazoa</taxon>
        <taxon>Chordata</taxon>
        <taxon>Craniata</taxon>
        <taxon>Vertebrata</taxon>
        <taxon>Euteleostomi</taxon>
        <taxon>Actinopterygii</taxon>
        <taxon>Neopterygii</taxon>
        <taxon>Teleostei</taxon>
        <taxon>Neoteleostei</taxon>
        <taxon>Acanthomorphata</taxon>
        <taxon>Syngnathiaria</taxon>
        <taxon>Syngnathiformes</taxon>
        <taxon>Syngnathoidei</taxon>
        <taxon>Syngnathidae</taxon>
        <taxon>Hippocampus</taxon>
    </lineage>
</organism>
<sequence>MQKSVRYNEGHALHLALAARKEGAKRGLVGKRSSENVRWTDKFFALYQNLLFYFDNEQSARPSGMYLLEGCTCERAPAPKVASVGGSRDAPEKMQYYFLVMFGHDGQKPLELRTEEEADCNEWVDCIQQASYSDLILEREILMQKYIHLVQIMETEKIAANQLRTQLEDQDTEIERLKAEIVLLNRTKDRMQPNQNTLDEEDPDIKKIKKVQSFMRGWLCRRKWKLIVQDYICSPHAESMRKRNHIVFNMVEAETEYVNQLSVLVNCFLRPLRMAASSKKPPVSHHDVSSIFLNSETIMFLHQIFHQGLNARMANWPTLVLADLFDILLPMLNIYQEFVRNHQYSLNVLANCKQNRDFDKLLKQYEANAACEGRMLETFLTYPMFQIPRYIITLHELLAHTPHEHVERNSLHFAKSKLEELSKMMHDEVSDTENIRKNLAIERMIVEGCDILLDTSQTFVRQGGARASRRLHLPPRDRPVKAQANACSPSRQVHSSSYRPVASAGC</sequence>
<reference evidence="5" key="2">
    <citation type="submission" date="2025-09" db="UniProtKB">
        <authorList>
            <consortium name="Ensembl"/>
        </authorList>
    </citation>
    <scope>IDENTIFICATION</scope>
</reference>
<keyword evidence="1" id="KW-0175">Coiled coil</keyword>
<dbReference type="PROSITE" id="PS50096">
    <property type="entry name" value="IQ"/>
    <property type="match status" value="1"/>
</dbReference>
<feature type="region of interest" description="Disordered" evidence="2">
    <location>
        <begin position="464"/>
        <end position="506"/>
    </location>
</feature>
<evidence type="ECO:0000259" key="4">
    <source>
        <dbReference type="PROSITE" id="PS50010"/>
    </source>
</evidence>
<dbReference type="GO" id="GO:0005737">
    <property type="term" value="C:cytoplasm"/>
    <property type="evidence" value="ECO:0007669"/>
    <property type="project" value="TreeGrafter"/>
</dbReference>
<dbReference type="SUPFAM" id="SSF48065">
    <property type="entry name" value="DBL homology domain (DH-domain)"/>
    <property type="match status" value="1"/>
</dbReference>
<dbReference type="SUPFAM" id="SSF50729">
    <property type="entry name" value="PH domain-like"/>
    <property type="match status" value="1"/>
</dbReference>
<dbReference type="InterPro" id="IPR035899">
    <property type="entry name" value="DBL_dom_sf"/>
</dbReference>
<dbReference type="SMART" id="SM00233">
    <property type="entry name" value="PH"/>
    <property type="match status" value="1"/>
</dbReference>